<keyword evidence="2" id="KW-1185">Reference proteome</keyword>
<evidence type="ECO:0000313" key="1">
    <source>
        <dbReference type="EMBL" id="KAL5106581.1"/>
    </source>
</evidence>
<gene>
    <name evidence="1" type="ORF">TcWFU_001364</name>
</gene>
<name>A0ABR4QAE0_9CEST</name>
<comment type="caution">
    <text evidence="1">The sequence shown here is derived from an EMBL/GenBank/DDBJ whole genome shotgun (WGS) entry which is preliminary data.</text>
</comment>
<accession>A0ABR4QAE0</accession>
<dbReference type="EMBL" id="JAKROA010000005">
    <property type="protein sequence ID" value="KAL5106581.1"/>
    <property type="molecule type" value="Genomic_DNA"/>
</dbReference>
<evidence type="ECO:0000313" key="2">
    <source>
        <dbReference type="Proteomes" id="UP001651158"/>
    </source>
</evidence>
<proteinExistence type="predicted"/>
<reference evidence="1 2" key="1">
    <citation type="journal article" date="2022" name="Front. Cell. Infect. Microbiol.">
        <title>The Genomes of Two Strains of Taenia crassiceps the Animal Model for the Study of Human Cysticercosis.</title>
        <authorList>
            <person name="Bobes R.J."/>
            <person name="Estrada K."/>
            <person name="Rios-Valencia D.G."/>
            <person name="Calderon-Gallegos A."/>
            <person name="de la Torre P."/>
            <person name="Carrero J.C."/>
            <person name="Sanchez-Flores A."/>
            <person name="Laclette J.P."/>
        </authorList>
    </citation>
    <scope>NUCLEOTIDE SEQUENCE [LARGE SCALE GENOMIC DNA]</scope>
    <source>
        <strain evidence="1">WFUcys</strain>
    </source>
</reference>
<dbReference type="Proteomes" id="UP001651158">
    <property type="component" value="Unassembled WGS sequence"/>
</dbReference>
<organism evidence="1 2">
    <name type="scientific">Taenia crassiceps</name>
    <dbReference type="NCBI Taxonomy" id="6207"/>
    <lineage>
        <taxon>Eukaryota</taxon>
        <taxon>Metazoa</taxon>
        <taxon>Spiralia</taxon>
        <taxon>Lophotrochozoa</taxon>
        <taxon>Platyhelminthes</taxon>
        <taxon>Cestoda</taxon>
        <taxon>Eucestoda</taxon>
        <taxon>Cyclophyllidea</taxon>
        <taxon>Taeniidae</taxon>
        <taxon>Taenia</taxon>
    </lineage>
</organism>
<sequence>MVDVSLSRSGSATSRFPTELVVLGGELGIHPQNLRHWHSPCLSSNSISLSWRPLASKAIFLEGLVYWSLRSGTQRHPKLKATLARFSTRNEVEVPLRPPLHPELF</sequence>
<protein>
    <submittedName>
        <fullName evidence="1">Uncharacterized protein</fullName>
    </submittedName>
</protein>